<evidence type="ECO:0000256" key="1">
    <source>
        <dbReference type="ARBA" id="ARBA00005417"/>
    </source>
</evidence>
<keyword evidence="2" id="KW-0813">Transport</keyword>
<reference evidence="7" key="1">
    <citation type="submission" date="2021-01" db="EMBL/GenBank/DDBJ databases">
        <title>Whole genome shotgun sequence of Sphaerisporangium rufum NBRC 109079.</title>
        <authorList>
            <person name="Komaki H."/>
            <person name="Tamura T."/>
        </authorList>
    </citation>
    <scope>NUCLEOTIDE SEQUENCE</scope>
    <source>
        <strain evidence="7">NBRC 109079</strain>
    </source>
</reference>
<evidence type="ECO:0000313" key="7">
    <source>
        <dbReference type="EMBL" id="GII75995.1"/>
    </source>
</evidence>
<dbReference type="InterPro" id="IPR003439">
    <property type="entry name" value="ABC_transporter-like_ATP-bd"/>
</dbReference>
<evidence type="ECO:0000256" key="5">
    <source>
        <dbReference type="ARBA" id="ARBA00022970"/>
    </source>
</evidence>
<dbReference type="Pfam" id="PF00005">
    <property type="entry name" value="ABC_tran"/>
    <property type="match status" value="1"/>
</dbReference>
<dbReference type="InterPro" id="IPR027417">
    <property type="entry name" value="P-loop_NTPase"/>
</dbReference>
<dbReference type="GO" id="GO:0015658">
    <property type="term" value="F:branched-chain amino acid transmembrane transporter activity"/>
    <property type="evidence" value="ECO:0007669"/>
    <property type="project" value="TreeGrafter"/>
</dbReference>
<evidence type="ECO:0000313" key="8">
    <source>
        <dbReference type="Proteomes" id="UP000655287"/>
    </source>
</evidence>
<organism evidence="7 8">
    <name type="scientific">Sphaerisporangium rufum</name>
    <dbReference type="NCBI Taxonomy" id="1381558"/>
    <lineage>
        <taxon>Bacteria</taxon>
        <taxon>Bacillati</taxon>
        <taxon>Actinomycetota</taxon>
        <taxon>Actinomycetes</taxon>
        <taxon>Streptosporangiales</taxon>
        <taxon>Streptosporangiaceae</taxon>
        <taxon>Sphaerisporangium</taxon>
    </lineage>
</organism>
<sequence>MAKPLLEATDLGVRYGQATALDGVGLSLGPGERVIMLGRNGAGKTTLLNVLSGIVPAARGTVTFAGEPLLGRPAHAIVRGGLAHVCEGRRVFPTMSVRDNLFSGGGWIARHRRAELHDQAMDLFPRLRERYRQAAGTLSGGERQMLLIARGLMLDPKVLLLDEASQGLAPVVVDEVLAAVERISELGVAALVVEQNTRVLGLSGRVIIMSTGRLIFSGHSGDPGILDQVRQAYLDDAPAGPAGAAS</sequence>
<dbReference type="InterPro" id="IPR003593">
    <property type="entry name" value="AAA+_ATPase"/>
</dbReference>
<keyword evidence="4 7" id="KW-0067">ATP-binding</keyword>
<comment type="caution">
    <text evidence="7">The sequence shown here is derived from an EMBL/GenBank/DDBJ whole genome shotgun (WGS) entry which is preliminary data.</text>
</comment>
<dbReference type="GO" id="GO:0015807">
    <property type="term" value="P:L-amino acid transport"/>
    <property type="evidence" value="ECO:0007669"/>
    <property type="project" value="TreeGrafter"/>
</dbReference>
<gene>
    <name evidence="7" type="ORF">Sru01_09770</name>
</gene>
<proteinExistence type="inferred from homology"/>
<keyword evidence="8" id="KW-1185">Reference proteome</keyword>
<dbReference type="GO" id="GO:0016887">
    <property type="term" value="F:ATP hydrolysis activity"/>
    <property type="evidence" value="ECO:0007669"/>
    <property type="project" value="InterPro"/>
</dbReference>
<dbReference type="InterPro" id="IPR052156">
    <property type="entry name" value="BCAA_Transport_ATP-bd_LivF"/>
</dbReference>
<dbReference type="Proteomes" id="UP000655287">
    <property type="component" value="Unassembled WGS sequence"/>
</dbReference>
<dbReference type="GO" id="GO:0005524">
    <property type="term" value="F:ATP binding"/>
    <property type="evidence" value="ECO:0007669"/>
    <property type="project" value="UniProtKB-KW"/>
</dbReference>
<accession>A0A919R2P7</accession>
<dbReference type="RefSeq" id="WP_203982628.1">
    <property type="nucleotide sequence ID" value="NZ_BOOU01000013.1"/>
</dbReference>
<keyword evidence="3" id="KW-0547">Nucleotide-binding</keyword>
<dbReference type="SMART" id="SM00382">
    <property type="entry name" value="AAA"/>
    <property type="match status" value="1"/>
</dbReference>
<keyword evidence="5" id="KW-0029">Amino-acid transport</keyword>
<evidence type="ECO:0000256" key="2">
    <source>
        <dbReference type="ARBA" id="ARBA00022448"/>
    </source>
</evidence>
<dbReference type="EMBL" id="BOOU01000013">
    <property type="protein sequence ID" value="GII75995.1"/>
    <property type="molecule type" value="Genomic_DNA"/>
</dbReference>
<protein>
    <submittedName>
        <fullName evidence="7">ABC transporter ATP-binding protein</fullName>
    </submittedName>
</protein>
<dbReference type="SUPFAM" id="SSF52540">
    <property type="entry name" value="P-loop containing nucleoside triphosphate hydrolases"/>
    <property type="match status" value="1"/>
</dbReference>
<comment type="similarity">
    <text evidence="1">Belongs to the ABC transporter superfamily.</text>
</comment>
<dbReference type="PROSITE" id="PS50893">
    <property type="entry name" value="ABC_TRANSPORTER_2"/>
    <property type="match status" value="1"/>
</dbReference>
<dbReference type="PANTHER" id="PTHR43820">
    <property type="entry name" value="HIGH-AFFINITY BRANCHED-CHAIN AMINO ACID TRANSPORT ATP-BINDING PROTEIN LIVF"/>
    <property type="match status" value="1"/>
</dbReference>
<evidence type="ECO:0000259" key="6">
    <source>
        <dbReference type="PROSITE" id="PS50893"/>
    </source>
</evidence>
<dbReference type="Gene3D" id="3.40.50.300">
    <property type="entry name" value="P-loop containing nucleotide triphosphate hydrolases"/>
    <property type="match status" value="1"/>
</dbReference>
<dbReference type="CDD" id="cd03224">
    <property type="entry name" value="ABC_TM1139_LivF_branched"/>
    <property type="match status" value="1"/>
</dbReference>
<dbReference type="PANTHER" id="PTHR43820:SF4">
    <property type="entry name" value="HIGH-AFFINITY BRANCHED-CHAIN AMINO ACID TRANSPORT ATP-BINDING PROTEIN LIVF"/>
    <property type="match status" value="1"/>
</dbReference>
<name>A0A919R2P7_9ACTN</name>
<dbReference type="AlphaFoldDB" id="A0A919R2P7"/>
<evidence type="ECO:0000256" key="4">
    <source>
        <dbReference type="ARBA" id="ARBA00022840"/>
    </source>
</evidence>
<evidence type="ECO:0000256" key="3">
    <source>
        <dbReference type="ARBA" id="ARBA00022741"/>
    </source>
</evidence>
<feature type="domain" description="ABC transporter" evidence="6">
    <location>
        <begin position="6"/>
        <end position="236"/>
    </location>
</feature>
<dbReference type="InterPro" id="IPR017871">
    <property type="entry name" value="ABC_transporter-like_CS"/>
</dbReference>
<dbReference type="PROSITE" id="PS00211">
    <property type="entry name" value="ABC_TRANSPORTER_1"/>
    <property type="match status" value="1"/>
</dbReference>